<dbReference type="Pfam" id="PF02780">
    <property type="entry name" value="Transketolase_C"/>
    <property type="match status" value="1"/>
</dbReference>
<dbReference type="RefSeq" id="WP_168510589.1">
    <property type="nucleotide sequence ID" value="NZ_JAAXLS010000001.1"/>
</dbReference>
<name>A0ABX1IZW5_9PSEU</name>
<dbReference type="EMBL" id="JAAXLS010000001">
    <property type="protein sequence ID" value="NKQ51577.1"/>
    <property type="molecule type" value="Genomic_DNA"/>
</dbReference>
<organism evidence="5 6">
    <name type="scientific">Amycolatopsis acididurans</name>
    <dbReference type="NCBI Taxonomy" id="2724524"/>
    <lineage>
        <taxon>Bacteria</taxon>
        <taxon>Bacillati</taxon>
        <taxon>Actinomycetota</taxon>
        <taxon>Actinomycetes</taxon>
        <taxon>Pseudonocardiales</taxon>
        <taxon>Pseudonocardiaceae</taxon>
        <taxon>Amycolatopsis</taxon>
    </lineage>
</organism>
<evidence type="ECO:0000313" key="5">
    <source>
        <dbReference type="EMBL" id="NKQ51577.1"/>
    </source>
</evidence>
<keyword evidence="3" id="KW-0786">Thiamine pyrophosphate</keyword>
<dbReference type="InterPro" id="IPR005475">
    <property type="entry name" value="Transketolase-like_Pyr-bd"/>
</dbReference>
<evidence type="ECO:0000259" key="4">
    <source>
        <dbReference type="SMART" id="SM00861"/>
    </source>
</evidence>
<reference evidence="5 6" key="1">
    <citation type="submission" date="2020-04" db="EMBL/GenBank/DDBJ databases">
        <title>Novel species.</title>
        <authorList>
            <person name="Teo W.F.A."/>
            <person name="Lipun K."/>
            <person name="Srisuk N."/>
            <person name="Duangmal K."/>
        </authorList>
    </citation>
    <scope>NUCLEOTIDE SEQUENCE [LARGE SCALE GENOMIC DNA]</scope>
    <source>
        <strain evidence="5 6">K13G38</strain>
    </source>
</reference>
<dbReference type="PANTHER" id="PTHR43257">
    <property type="entry name" value="PYRUVATE DEHYDROGENASE E1 COMPONENT BETA SUBUNIT"/>
    <property type="match status" value="1"/>
</dbReference>
<dbReference type="SMART" id="SM00861">
    <property type="entry name" value="Transket_pyr"/>
    <property type="match status" value="1"/>
</dbReference>
<keyword evidence="2" id="KW-0560">Oxidoreductase</keyword>
<accession>A0ABX1IZW5</accession>
<dbReference type="Proteomes" id="UP000715441">
    <property type="component" value="Unassembled WGS sequence"/>
</dbReference>
<sequence>MTYTMRQALSAALDGALAEDPRVLVLGEDVADPGGGVSGVTSGLSTKYGNDRVLDTPISEAAIAGAAIGAAMEGLLPVAEIMIMDFIGIALDQIANHAAKVRFASGGRTTCPVTIRTSVYGGTGNGATHSQTLEAWFMHIPGLKVVIPSTPADAEGLLRSAIFDPDPCVFVDTTALYGTKGPRLSTPDKKIPLGRAEVKRQGRDVSIISYGRGVLDALAAAETLAADGIEAEVVDLRTLVPLDLPAVLESVSRTRRAVVAHYATEFAGPGAELAARISHDLFGTLAAPVVRVGSRFRPIPASVALESQVYPSPARIEDAVRKVVGDARG</sequence>
<dbReference type="Pfam" id="PF02779">
    <property type="entry name" value="Transket_pyr"/>
    <property type="match status" value="1"/>
</dbReference>
<dbReference type="Gene3D" id="3.40.50.920">
    <property type="match status" value="1"/>
</dbReference>
<gene>
    <name evidence="5" type="ORF">HFP15_01635</name>
</gene>
<evidence type="ECO:0000256" key="1">
    <source>
        <dbReference type="ARBA" id="ARBA00001964"/>
    </source>
</evidence>
<dbReference type="SUPFAM" id="SSF52922">
    <property type="entry name" value="TK C-terminal domain-like"/>
    <property type="match status" value="1"/>
</dbReference>
<dbReference type="CDD" id="cd07036">
    <property type="entry name" value="TPP_PYR_E1-PDHc-beta_like"/>
    <property type="match status" value="1"/>
</dbReference>
<comment type="caution">
    <text evidence="5">The sequence shown here is derived from an EMBL/GenBank/DDBJ whole genome shotgun (WGS) entry which is preliminary data.</text>
</comment>
<dbReference type="InterPro" id="IPR009014">
    <property type="entry name" value="Transketo_C/PFOR_II"/>
</dbReference>
<evidence type="ECO:0000313" key="6">
    <source>
        <dbReference type="Proteomes" id="UP000715441"/>
    </source>
</evidence>
<proteinExistence type="predicted"/>
<keyword evidence="6" id="KW-1185">Reference proteome</keyword>
<dbReference type="InterPro" id="IPR029061">
    <property type="entry name" value="THDP-binding"/>
</dbReference>
<feature type="domain" description="Transketolase-like pyrimidine-binding" evidence="4">
    <location>
        <begin position="3"/>
        <end position="179"/>
    </location>
</feature>
<dbReference type="PANTHER" id="PTHR43257:SF2">
    <property type="entry name" value="PYRUVATE DEHYDROGENASE E1 COMPONENT SUBUNIT BETA"/>
    <property type="match status" value="1"/>
</dbReference>
<protein>
    <submittedName>
        <fullName evidence="5">Alpha-ketoacid dehydrogenase subunit beta</fullName>
    </submittedName>
</protein>
<evidence type="ECO:0000256" key="2">
    <source>
        <dbReference type="ARBA" id="ARBA00023002"/>
    </source>
</evidence>
<comment type="cofactor">
    <cofactor evidence="1">
        <name>thiamine diphosphate</name>
        <dbReference type="ChEBI" id="CHEBI:58937"/>
    </cofactor>
</comment>
<dbReference type="SUPFAM" id="SSF52518">
    <property type="entry name" value="Thiamin diphosphate-binding fold (THDP-binding)"/>
    <property type="match status" value="1"/>
</dbReference>
<dbReference type="Gene3D" id="3.40.50.970">
    <property type="match status" value="1"/>
</dbReference>
<dbReference type="InterPro" id="IPR033248">
    <property type="entry name" value="Transketolase_C"/>
</dbReference>
<evidence type="ECO:0000256" key="3">
    <source>
        <dbReference type="ARBA" id="ARBA00023052"/>
    </source>
</evidence>